<gene>
    <name evidence="1" type="ORF">CfE428DRAFT_5396</name>
</gene>
<organism evidence="1 2">
    <name type="scientific">Chthoniobacter flavus Ellin428</name>
    <dbReference type="NCBI Taxonomy" id="497964"/>
    <lineage>
        <taxon>Bacteria</taxon>
        <taxon>Pseudomonadati</taxon>
        <taxon>Verrucomicrobiota</taxon>
        <taxon>Spartobacteria</taxon>
        <taxon>Chthoniobacterales</taxon>
        <taxon>Chthoniobacteraceae</taxon>
        <taxon>Chthoniobacter</taxon>
    </lineage>
</organism>
<dbReference type="EMBL" id="ABVL01000024">
    <property type="protein sequence ID" value="EDY17051.1"/>
    <property type="molecule type" value="Genomic_DNA"/>
</dbReference>
<accession>B4D906</accession>
<dbReference type="InParanoid" id="B4D906"/>
<keyword evidence="2" id="KW-1185">Reference proteome</keyword>
<comment type="caution">
    <text evidence="1">The sequence shown here is derived from an EMBL/GenBank/DDBJ whole genome shotgun (WGS) entry which is preliminary data.</text>
</comment>
<proteinExistence type="predicted"/>
<evidence type="ECO:0000313" key="1">
    <source>
        <dbReference type="EMBL" id="EDY17051.1"/>
    </source>
</evidence>
<sequence>MSDGEFPSGPWTGFFTYSHLPGKWRTNVHFTFEHGRVTGEGTDSVGSFIVAGRYDAAARECFWTKTYVAAHNVFYQGFREGKGIWGTWEIRPTVKGGFQLWPLGADGGENEAVQEAEELPAELLPS</sequence>
<dbReference type="RefSeq" id="WP_006982717.1">
    <property type="nucleotide sequence ID" value="NZ_ABVL01000024.1"/>
</dbReference>
<name>B4D906_9BACT</name>
<reference evidence="1 2" key="1">
    <citation type="journal article" date="2011" name="J. Bacteriol.">
        <title>Genome sequence of Chthoniobacter flavus Ellin428, an aerobic heterotrophic soil bacterium.</title>
        <authorList>
            <person name="Kant R."/>
            <person name="van Passel M.W."/>
            <person name="Palva A."/>
            <person name="Lucas S."/>
            <person name="Lapidus A."/>
            <person name="Glavina Del Rio T."/>
            <person name="Dalin E."/>
            <person name="Tice H."/>
            <person name="Bruce D."/>
            <person name="Goodwin L."/>
            <person name="Pitluck S."/>
            <person name="Larimer F.W."/>
            <person name="Land M.L."/>
            <person name="Hauser L."/>
            <person name="Sangwan P."/>
            <person name="de Vos W.M."/>
            <person name="Janssen P.H."/>
            <person name="Smidt H."/>
        </authorList>
    </citation>
    <scope>NUCLEOTIDE SEQUENCE [LARGE SCALE GENOMIC DNA]</scope>
    <source>
        <strain evidence="1 2">Ellin428</strain>
    </source>
</reference>
<dbReference type="AlphaFoldDB" id="B4D906"/>
<evidence type="ECO:0000313" key="2">
    <source>
        <dbReference type="Proteomes" id="UP000005824"/>
    </source>
</evidence>
<protein>
    <submittedName>
        <fullName evidence="1">Uncharacterized protein</fullName>
    </submittedName>
</protein>
<dbReference type="Proteomes" id="UP000005824">
    <property type="component" value="Unassembled WGS sequence"/>
</dbReference>
<dbReference type="STRING" id="497964.CfE428DRAFT_5396"/>
<dbReference type="eggNOG" id="ENOG503368V">
    <property type="taxonomic scope" value="Bacteria"/>
</dbReference>